<evidence type="ECO:0000313" key="1">
    <source>
        <dbReference type="EMBL" id="KAJ7362730.1"/>
    </source>
</evidence>
<dbReference type="AlphaFoldDB" id="A0AAD7F2R5"/>
<keyword evidence="2" id="KW-1185">Reference proteome</keyword>
<name>A0AAD7F2R5_9AGAR</name>
<evidence type="ECO:0000313" key="2">
    <source>
        <dbReference type="Proteomes" id="UP001218218"/>
    </source>
</evidence>
<dbReference type="Proteomes" id="UP001218218">
    <property type="component" value="Unassembled WGS sequence"/>
</dbReference>
<protein>
    <recommendedName>
        <fullName evidence="3">Ubiquitin-like protease family profile domain-containing protein</fullName>
    </recommendedName>
</protein>
<dbReference type="EMBL" id="JARIHO010000004">
    <property type="protein sequence ID" value="KAJ7362730.1"/>
    <property type="molecule type" value="Genomic_DNA"/>
</dbReference>
<accession>A0AAD7F2R5</accession>
<dbReference type="SUPFAM" id="SSF54001">
    <property type="entry name" value="Cysteine proteinases"/>
    <property type="match status" value="1"/>
</dbReference>
<dbReference type="InterPro" id="IPR038765">
    <property type="entry name" value="Papain-like_cys_pep_sf"/>
</dbReference>
<comment type="caution">
    <text evidence="1">The sequence shown here is derived from an EMBL/GenBank/DDBJ whole genome shotgun (WGS) entry which is preliminary data.</text>
</comment>
<reference evidence="1" key="1">
    <citation type="submission" date="2023-03" db="EMBL/GenBank/DDBJ databases">
        <title>Massive genome expansion in bonnet fungi (Mycena s.s.) driven by repeated elements and novel gene families across ecological guilds.</title>
        <authorList>
            <consortium name="Lawrence Berkeley National Laboratory"/>
            <person name="Harder C.B."/>
            <person name="Miyauchi S."/>
            <person name="Viragh M."/>
            <person name="Kuo A."/>
            <person name="Thoen E."/>
            <person name="Andreopoulos B."/>
            <person name="Lu D."/>
            <person name="Skrede I."/>
            <person name="Drula E."/>
            <person name="Henrissat B."/>
            <person name="Morin E."/>
            <person name="Kohler A."/>
            <person name="Barry K."/>
            <person name="LaButti K."/>
            <person name="Morin E."/>
            <person name="Salamov A."/>
            <person name="Lipzen A."/>
            <person name="Mereny Z."/>
            <person name="Hegedus B."/>
            <person name="Baldrian P."/>
            <person name="Stursova M."/>
            <person name="Weitz H."/>
            <person name="Taylor A."/>
            <person name="Grigoriev I.V."/>
            <person name="Nagy L.G."/>
            <person name="Martin F."/>
            <person name="Kauserud H."/>
        </authorList>
    </citation>
    <scope>NUCLEOTIDE SEQUENCE</scope>
    <source>
        <strain evidence="1">CBHHK002</strain>
    </source>
</reference>
<evidence type="ECO:0008006" key="3">
    <source>
        <dbReference type="Google" id="ProtNLM"/>
    </source>
</evidence>
<organism evidence="1 2">
    <name type="scientific">Mycena albidolilacea</name>
    <dbReference type="NCBI Taxonomy" id="1033008"/>
    <lineage>
        <taxon>Eukaryota</taxon>
        <taxon>Fungi</taxon>
        <taxon>Dikarya</taxon>
        <taxon>Basidiomycota</taxon>
        <taxon>Agaricomycotina</taxon>
        <taxon>Agaricomycetes</taxon>
        <taxon>Agaricomycetidae</taxon>
        <taxon>Agaricales</taxon>
        <taxon>Marasmiineae</taxon>
        <taxon>Mycenaceae</taxon>
        <taxon>Mycena</taxon>
    </lineage>
</organism>
<dbReference type="Gene3D" id="3.40.395.10">
    <property type="entry name" value="Adenoviral Proteinase, Chain A"/>
    <property type="match status" value="1"/>
</dbReference>
<sequence length="342" mass="37903">MDYQSNEALALFNKSRHEIRGMQVVADDFVCLQKGRKIKVPGAALNTIGALIQQVGELAGITDFAIFSTWLSPLISRKVPRTEIYGTIIGHVRAACQGAPLEILLAKSRWLFPMYGEDPAHWVLGWIEPGPRLYHIFDSLPECNNVSWAEPALLELGDTVYATLGYMQVDWELWKRVLHSSSELERQMNGWACGFFVIHGMMSVTDGSGIETVTNRGTERVREKSLKLVFDNLPLFQPSTQQVQTTTIVLVEDIEMAGPNELLPIECCCALPAQSADISTPLTLRPIWVFTVGPAAPPQLMALHSHSKRGDHFVPITIRALLPPSTLHRTGSPSPLALLFLL</sequence>
<proteinExistence type="predicted"/>
<gene>
    <name evidence="1" type="ORF">DFH08DRAFT_950966</name>
</gene>